<dbReference type="SMART" id="SM00474">
    <property type="entry name" value="35EXOc"/>
    <property type="match status" value="1"/>
</dbReference>
<dbReference type="SMART" id="SM00341">
    <property type="entry name" value="HRDC"/>
    <property type="match status" value="1"/>
</dbReference>
<dbReference type="Proteomes" id="UP000727993">
    <property type="component" value="Unassembled WGS sequence"/>
</dbReference>
<evidence type="ECO:0000259" key="1">
    <source>
        <dbReference type="PROSITE" id="PS50967"/>
    </source>
</evidence>
<comment type="caution">
    <text evidence="2">The sequence shown here is derived from an EMBL/GenBank/DDBJ whole genome shotgun (WGS) entry which is preliminary data.</text>
</comment>
<dbReference type="InterPro" id="IPR002562">
    <property type="entry name" value="3'-5'_exonuclease_dom"/>
</dbReference>
<feature type="domain" description="HRDC" evidence="1">
    <location>
        <begin position="222"/>
        <end position="303"/>
    </location>
</feature>
<sequence length="400" mass="43869">MHRRTARSGSDHLDPPDWELITTQDAFGELLDEWMGVERYALDTEFHREGTYHPRVALVQVAWPGRLALIDPLEVDLAPMVEVLNSDICAVMHAARQDLEILYRVCGQVPNVLFDTQTASNFVGFSNPSLGTLSERLTGKKVPKGDRLTDWMRRPLQPTQLSYAAADVRDLLSIADRLSDELQRRGRVAWAADAIEAERCDAWTTRDPDVAWTRIKEVRHLRGQALATAQALAKWREEAASSDDVPTRNLLSDLGLVGLAQTRPTEVKKARAVRGVDGRNLRGGRAEEALAVIAESQGRAPVDATAVKSPDVPQELRSAINLVTTWVKQVARDLDLDPSTIATRGDVEMLLAPGPDGPLGTGWRAELVGDPIRDLVSGRAALAFQPGSGLVLEPRAERAG</sequence>
<dbReference type="GO" id="GO:0000166">
    <property type="term" value="F:nucleotide binding"/>
    <property type="evidence" value="ECO:0007669"/>
    <property type="project" value="InterPro"/>
</dbReference>
<dbReference type="PANTHER" id="PTHR47649">
    <property type="entry name" value="RIBONUCLEASE D"/>
    <property type="match status" value="1"/>
</dbReference>
<dbReference type="InterPro" id="IPR051086">
    <property type="entry name" value="RNase_D-like"/>
</dbReference>
<dbReference type="GO" id="GO:0006139">
    <property type="term" value="P:nucleobase-containing compound metabolic process"/>
    <property type="evidence" value="ECO:0007669"/>
    <property type="project" value="InterPro"/>
</dbReference>
<accession>A0A936NEK3</accession>
<dbReference type="GO" id="GO:0008408">
    <property type="term" value="F:3'-5' exonuclease activity"/>
    <property type="evidence" value="ECO:0007669"/>
    <property type="project" value="InterPro"/>
</dbReference>
<dbReference type="InterPro" id="IPR044876">
    <property type="entry name" value="HRDC_dom_sf"/>
</dbReference>
<dbReference type="Gene3D" id="3.30.420.10">
    <property type="entry name" value="Ribonuclease H-like superfamily/Ribonuclease H"/>
    <property type="match status" value="1"/>
</dbReference>
<dbReference type="SUPFAM" id="SSF47819">
    <property type="entry name" value="HRDC-like"/>
    <property type="match status" value="2"/>
</dbReference>
<dbReference type="GO" id="GO:0003676">
    <property type="term" value="F:nucleic acid binding"/>
    <property type="evidence" value="ECO:0007669"/>
    <property type="project" value="InterPro"/>
</dbReference>
<proteinExistence type="predicted"/>
<dbReference type="Pfam" id="PF00570">
    <property type="entry name" value="HRDC"/>
    <property type="match status" value="1"/>
</dbReference>
<dbReference type="InterPro" id="IPR012337">
    <property type="entry name" value="RNaseH-like_sf"/>
</dbReference>
<dbReference type="Pfam" id="PF01612">
    <property type="entry name" value="DNA_pol_A_exo1"/>
    <property type="match status" value="1"/>
</dbReference>
<dbReference type="EMBL" id="JADJZA010000008">
    <property type="protein sequence ID" value="MBK9298261.1"/>
    <property type="molecule type" value="Genomic_DNA"/>
</dbReference>
<gene>
    <name evidence="2" type="ORF">IPN02_15765</name>
</gene>
<organism evidence="2 3">
    <name type="scientific">Candidatus Neomicrothrix subdominans</name>
    <dbReference type="NCBI Taxonomy" id="2954438"/>
    <lineage>
        <taxon>Bacteria</taxon>
        <taxon>Bacillati</taxon>
        <taxon>Actinomycetota</taxon>
        <taxon>Acidimicrobiia</taxon>
        <taxon>Acidimicrobiales</taxon>
        <taxon>Microthrixaceae</taxon>
        <taxon>Candidatus Neomicrothrix</taxon>
    </lineage>
</organism>
<dbReference type="SUPFAM" id="SSF53098">
    <property type="entry name" value="Ribonuclease H-like"/>
    <property type="match status" value="1"/>
</dbReference>
<evidence type="ECO:0000313" key="2">
    <source>
        <dbReference type="EMBL" id="MBK9298261.1"/>
    </source>
</evidence>
<dbReference type="AlphaFoldDB" id="A0A936NEK3"/>
<reference evidence="2 3" key="1">
    <citation type="submission" date="2020-10" db="EMBL/GenBank/DDBJ databases">
        <title>Connecting structure to function with the recovery of over 1000 high-quality activated sludge metagenome-assembled genomes encoding full-length rRNA genes using long-read sequencing.</title>
        <authorList>
            <person name="Singleton C.M."/>
            <person name="Petriglieri F."/>
            <person name="Kristensen J.M."/>
            <person name="Kirkegaard R.H."/>
            <person name="Michaelsen T.Y."/>
            <person name="Andersen M.H."/>
            <person name="Karst S.M."/>
            <person name="Dueholm M.S."/>
            <person name="Nielsen P.H."/>
            <person name="Albertsen M."/>
        </authorList>
    </citation>
    <scope>NUCLEOTIDE SEQUENCE [LARGE SCALE GENOMIC DNA]</scope>
    <source>
        <strain evidence="2">Lyne_18-Q3-R50-59_MAXAC.006</strain>
    </source>
</reference>
<dbReference type="PROSITE" id="PS50967">
    <property type="entry name" value="HRDC"/>
    <property type="match status" value="1"/>
</dbReference>
<dbReference type="CDD" id="cd06142">
    <property type="entry name" value="RNaseD_exo"/>
    <property type="match status" value="1"/>
</dbReference>
<name>A0A936NEK3_9ACTN</name>
<dbReference type="InterPro" id="IPR010997">
    <property type="entry name" value="HRDC-like_sf"/>
</dbReference>
<evidence type="ECO:0000313" key="3">
    <source>
        <dbReference type="Proteomes" id="UP000727993"/>
    </source>
</evidence>
<protein>
    <submittedName>
        <fullName evidence="2">HRDC domain-containing protein</fullName>
    </submittedName>
</protein>
<dbReference type="Gene3D" id="1.10.150.80">
    <property type="entry name" value="HRDC domain"/>
    <property type="match status" value="1"/>
</dbReference>
<dbReference type="InterPro" id="IPR002121">
    <property type="entry name" value="HRDC_dom"/>
</dbReference>
<dbReference type="InterPro" id="IPR036397">
    <property type="entry name" value="RNaseH_sf"/>
</dbReference>
<dbReference type="PANTHER" id="PTHR47649:SF1">
    <property type="entry name" value="RIBONUCLEASE D"/>
    <property type="match status" value="1"/>
</dbReference>